<evidence type="ECO:0000313" key="6">
    <source>
        <dbReference type="Proteomes" id="UP000701801"/>
    </source>
</evidence>
<feature type="chain" id="PRO_5040536323" description="Carboxylic ester hydrolase" evidence="3">
    <location>
        <begin position="22"/>
        <end position="629"/>
    </location>
</feature>
<dbReference type="OrthoDB" id="408631at2759"/>
<evidence type="ECO:0000256" key="1">
    <source>
        <dbReference type="ARBA" id="ARBA00005964"/>
    </source>
</evidence>
<dbReference type="AlphaFoldDB" id="A0A9N9LF98"/>
<evidence type="ECO:0000259" key="4">
    <source>
        <dbReference type="Pfam" id="PF00135"/>
    </source>
</evidence>
<dbReference type="InterPro" id="IPR002018">
    <property type="entry name" value="CarbesteraseB"/>
</dbReference>
<dbReference type="SUPFAM" id="SSF53474">
    <property type="entry name" value="alpha/beta-Hydrolases"/>
    <property type="match status" value="1"/>
</dbReference>
<evidence type="ECO:0000256" key="2">
    <source>
        <dbReference type="ARBA" id="ARBA00022801"/>
    </source>
</evidence>
<dbReference type="InterPro" id="IPR029058">
    <property type="entry name" value="AB_hydrolase_fold"/>
</dbReference>
<dbReference type="PANTHER" id="PTHR43142">
    <property type="entry name" value="CARBOXYLIC ESTER HYDROLASE"/>
    <property type="match status" value="1"/>
</dbReference>
<feature type="domain" description="Carboxylesterase type B" evidence="4">
    <location>
        <begin position="36"/>
        <end position="534"/>
    </location>
</feature>
<dbReference type="Pfam" id="PF00135">
    <property type="entry name" value="COesterase"/>
    <property type="match status" value="1"/>
</dbReference>
<sequence>MKLSKSCLLILTSHHLTIVWAERSISIDKTGVTYRGTASDLVEQFQNIKYAHDTSGERRFAPPEPYLPPENTIIDAKTPGPSCPQHQVAMPPFFSETTEMSEDCLHLRIARPAGLKLTRESKIPVVVWIHGGGVVKGSAYDPHTDPHTDPHNLVKLSLMDGKPIIFAAINYRLSIFGFARLPLLKDQKSLNVGMRDQRLGLEWIQAHIQDFGGDPDRITVYGLSAGATSISLQAMVYGGEKGVPFQQAWVMSGPPGTALNMTSEVTALHTAAVGKEVGCADLPDLALVECLRAVPMQELLHAALQYSVSNFPPAGLFTFVPSVDDDFLPDSQSKLAFAWFWDGLKEDGATNAGPGHLIQTEGDIAKTLKTFSAALTADQISHLLHLYPVPSFEEELSNYQSRKTPQDPEISVHFFRLSRILRDLLFTCSSINFSYEMTKQTRATLDPNFDAVRLYSLNQSILTPMFHGAGMPYISVPHGSDTNYIFSGLFPEGDVSTPDKELSESFSRSFINFAYTGNPIAEDPSLGKGFETWPEAFGNGRDLSDLDSFVIQVIGGPLGTCPASVMDPGFKEAYESEGWMGELDGQKILEFREMAEPALLSEALRLQVMKENLLERCGYIESLSETLGV</sequence>
<dbReference type="PROSITE" id="PS00122">
    <property type="entry name" value="CARBOXYLESTERASE_B_1"/>
    <property type="match status" value="1"/>
</dbReference>
<dbReference type="EMBL" id="CAJVRM010000059">
    <property type="protein sequence ID" value="CAG8972998.1"/>
    <property type="molecule type" value="Genomic_DNA"/>
</dbReference>
<proteinExistence type="inferred from homology"/>
<evidence type="ECO:0000256" key="3">
    <source>
        <dbReference type="RuleBase" id="RU361235"/>
    </source>
</evidence>
<comment type="caution">
    <text evidence="5">The sequence shown here is derived from an EMBL/GenBank/DDBJ whole genome shotgun (WGS) entry which is preliminary data.</text>
</comment>
<accession>A0A9N9LF98</accession>
<keyword evidence="3" id="KW-0732">Signal</keyword>
<feature type="signal peptide" evidence="3">
    <location>
        <begin position="1"/>
        <end position="21"/>
    </location>
</feature>
<reference evidence="5" key="1">
    <citation type="submission" date="2021-07" db="EMBL/GenBank/DDBJ databases">
        <authorList>
            <person name="Durling M."/>
        </authorList>
    </citation>
    <scope>NUCLEOTIDE SEQUENCE</scope>
</reference>
<protein>
    <recommendedName>
        <fullName evidence="3">Carboxylic ester hydrolase</fullName>
        <ecNumber evidence="3">3.1.1.-</ecNumber>
    </recommendedName>
</protein>
<dbReference type="Proteomes" id="UP000701801">
    <property type="component" value="Unassembled WGS sequence"/>
</dbReference>
<organism evidence="5 6">
    <name type="scientific">Hymenoscyphus albidus</name>
    <dbReference type="NCBI Taxonomy" id="595503"/>
    <lineage>
        <taxon>Eukaryota</taxon>
        <taxon>Fungi</taxon>
        <taxon>Dikarya</taxon>
        <taxon>Ascomycota</taxon>
        <taxon>Pezizomycotina</taxon>
        <taxon>Leotiomycetes</taxon>
        <taxon>Helotiales</taxon>
        <taxon>Helotiaceae</taxon>
        <taxon>Hymenoscyphus</taxon>
    </lineage>
</organism>
<name>A0A9N9LF98_9HELO</name>
<keyword evidence="6" id="KW-1185">Reference proteome</keyword>
<gene>
    <name evidence="5" type="ORF">HYALB_00007845</name>
</gene>
<dbReference type="GO" id="GO:0016787">
    <property type="term" value="F:hydrolase activity"/>
    <property type="evidence" value="ECO:0007669"/>
    <property type="project" value="UniProtKB-KW"/>
</dbReference>
<dbReference type="PANTHER" id="PTHR43142:SF1">
    <property type="entry name" value="CARBOXYLIC ESTER HYDROLASE"/>
    <property type="match status" value="1"/>
</dbReference>
<dbReference type="EC" id="3.1.1.-" evidence="3"/>
<evidence type="ECO:0000313" key="5">
    <source>
        <dbReference type="EMBL" id="CAG8972998.1"/>
    </source>
</evidence>
<keyword evidence="2 3" id="KW-0378">Hydrolase</keyword>
<comment type="similarity">
    <text evidence="1 3">Belongs to the type-B carboxylesterase/lipase family.</text>
</comment>
<dbReference type="InterPro" id="IPR019826">
    <property type="entry name" value="Carboxylesterase_B_AS"/>
</dbReference>
<dbReference type="Gene3D" id="3.40.50.1820">
    <property type="entry name" value="alpha/beta hydrolase"/>
    <property type="match status" value="1"/>
</dbReference>